<dbReference type="GO" id="GO:0005635">
    <property type="term" value="C:nuclear envelope"/>
    <property type="evidence" value="ECO:0007669"/>
    <property type="project" value="TreeGrafter"/>
</dbReference>
<evidence type="ECO:0000256" key="2">
    <source>
        <dbReference type="ARBA" id="ARBA00022692"/>
    </source>
</evidence>
<dbReference type="SUPFAM" id="SSF161084">
    <property type="entry name" value="MAPEG domain-like"/>
    <property type="match status" value="1"/>
</dbReference>
<keyword evidence="3" id="KW-1133">Transmembrane helix</keyword>
<protein>
    <submittedName>
        <fullName evidence="5">Glutation S-transferase</fullName>
    </submittedName>
</protein>
<dbReference type="Gene3D" id="1.20.120.550">
    <property type="entry name" value="Membrane associated eicosanoid/glutathione metabolism-like domain"/>
    <property type="match status" value="1"/>
</dbReference>
<keyword evidence="2" id="KW-0812">Transmembrane</keyword>
<organism evidence="5 6">
    <name type="scientific">Microthyrium microscopicum</name>
    <dbReference type="NCBI Taxonomy" id="703497"/>
    <lineage>
        <taxon>Eukaryota</taxon>
        <taxon>Fungi</taxon>
        <taxon>Dikarya</taxon>
        <taxon>Ascomycota</taxon>
        <taxon>Pezizomycotina</taxon>
        <taxon>Dothideomycetes</taxon>
        <taxon>Dothideomycetes incertae sedis</taxon>
        <taxon>Microthyriales</taxon>
        <taxon>Microthyriaceae</taxon>
        <taxon>Microthyrium</taxon>
    </lineage>
</organism>
<dbReference type="GO" id="GO:0005783">
    <property type="term" value="C:endoplasmic reticulum"/>
    <property type="evidence" value="ECO:0007669"/>
    <property type="project" value="TreeGrafter"/>
</dbReference>
<dbReference type="PANTHER" id="PTHR10250:SF26">
    <property type="entry name" value="GLUTATHIONE S-TRANSFERASE 3, MITOCHONDRIAL"/>
    <property type="match status" value="1"/>
</dbReference>
<accession>A0A6A6UU43</accession>
<gene>
    <name evidence="5" type="ORF">BT63DRAFT_420544</name>
</gene>
<keyword evidence="5" id="KW-0808">Transferase</keyword>
<dbReference type="GO" id="GO:0016020">
    <property type="term" value="C:membrane"/>
    <property type="evidence" value="ECO:0007669"/>
    <property type="project" value="UniProtKB-SubCell"/>
</dbReference>
<sequence length="158" mass="17182">MTTTITIPKEYGYVVGVAATTFLLSAWHGHRVGPFRKAAAIPYPHAYASAEQLSAAEPSKKNAMYLFNCAQRAHYQFIEHYPQALAGLLVTGIKYPVASASLGAMWIVSRVFYATGYTNKDKEGGKGRYSGGLGMLYYFAEIGWLGMGLKMAADIVLA</sequence>
<proteinExistence type="predicted"/>
<comment type="subcellular location">
    <subcellularLocation>
        <location evidence="1">Membrane</location>
        <topology evidence="1">Multi-pass membrane protein</topology>
    </subcellularLocation>
</comment>
<dbReference type="Proteomes" id="UP000799302">
    <property type="component" value="Unassembled WGS sequence"/>
</dbReference>
<keyword evidence="6" id="KW-1185">Reference proteome</keyword>
<name>A0A6A6UU43_9PEZI</name>
<dbReference type="InterPro" id="IPR001129">
    <property type="entry name" value="Membr-assoc_MAPEG"/>
</dbReference>
<evidence type="ECO:0000256" key="3">
    <source>
        <dbReference type="ARBA" id="ARBA00022989"/>
    </source>
</evidence>
<evidence type="ECO:0000313" key="6">
    <source>
        <dbReference type="Proteomes" id="UP000799302"/>
    </source>
</evidence>
<reference evidence="5" key="1">
    <citation type="journal article" date="2020" name="Stud. Mycol.">
        <title>101 Dothideomycetes genomes: a test case for predicting lifestyles and emergence of pathogens.</title>
        <authorList>
            <person name="Haridas S."/>
            <person name="Albert R."/>
            <person name="Binder M."/>
            <person name="Bloem J."/>
            <person name="Labutti K."/>
            <person name="Salamov A."/>
            <person name="Andreopoulos B."/>
            <person name="Baker S."/>
            <person name="Barry K."/>
            <person name="Bills G."/>
            <person name="Bluhm B."/>
            <person name="Cannon C."/>
            <person name="Castanera R."/>
            <person name="Culley D."/>
            <person name="Daum C."/>
            <person name="Ezra D."/>
            <person name="Gonzalez J."/>
            <person name="Henrissat B."/>
            <person name="Kuo A."/>
            <person name="Liang C."/>
            <person name="Lipzen A."/>
            <person name="Lutzoni F."/>
            <person name="Magnuson J."/>
            <person name="Mondo S."/>
            <person name="Nolan M."/>
            <person name="Ohm R."/>
            <person name="Pangilinan J."/>
            <person name="Park H.-J."/>
            <person name="Ramirez L."/>
            <person name="Alfaro M."/>
            <person name="Sun H."/>
            <person name="Tritt A."/>
            <person name="Yoshinaga Y."/>
            <person name="Zwiers L.-H."/>
            <person name="Turgeon B."/>
            <person name="Goodwin S."/>
            <person name="Spatafora J."/>
            <person name="Crous P."/>
            <person name="Grigoriev I."/>
        </authorList>
    </citation>
    <scope>NUCLEOTIDE SEQUENCE</scope>
    <source>
        <strain evidence="5">CBS 115976</strain>
    </source>
</reference>
<evidence type="ECO:0000313" key="5">
    <source>
        <dbReference type="EMBL" id="KAF2675340.1"/>
    </source>
</evidence>
<dbReference type="AlphaFoldDB" id="A0A6A6UU43"/>
<evidence type="ECO:0000256" key="1">
    <source>
        <dbReference type="ARBA" id="ARBA00004141"/>
    </source>
</evidence>
<dbReference type="GO" id="GO:0004364">
    <property type="term" value="F:glutathione transferase activity"/>
    <property type="evidence" value="ECO:0007669"/>
    <property type="project" value="TreeGrafter"/>
</dbReference>
<dbReference type="PANTHER" id="PTHR10250">
    <property type="entry name" value="MICROSOMAL GLUTATHIONE S-TRANSFERASE"/>
    <property type="match status" value="1"/>
</dbReference>
<dbReference type="OrthoDB" id="410651at2759"/>
<dbReference type="InterPro" id="IPR050997">
    <property type="entry name" value="MAPEG"/>
</dbReference>
<dbReference type="Pfam" id="PF01124">
    <property type="entry name" value="MAPEG"/>
    <property type="match status" value="1"/>
</dbReference>
<dbReference type="GO" id="GO:0004602">
    <property type="term" value="F:glutathione peroxidase activity"/>
    <property type="evidence" value="ECO:0007669"/>
    <property type="project" value="TreeGrafter"/>
</dbReference>
<dbReference type="InterPro" id="IPR023352">
    <property type="entry name" value="MAPEG-like_dom_sf"/>
</dbReference>
<evidence type="ECO:0000256" key="4">
    <source>
        <dbReference type="ARBA" id="ARBA00023136"/>
    </source>
</evidence>
<keyword evidence="4" id="KW-0472">Membrane</keyword>
<dbReference type="EMBL" id="MU004230">
    <property type="protein sequence ID" value="KAF2675340.1"/>
    <property type="molecule type" value="Genomic_DNA"/>
</dbReference>